<evidence type="ECO:0000313" key="3">
    <source>
        <dbReference type="EMBL" id="AOY75523.1"/>
    </source>
</evidence>
<evidence type="ECO:0000256" key="1">
    <source>
        <dbReference type="SAM" id="SignalP"/>
    </source>
</evidence>
<feature type="chain" id="PRO_5042094164" description="Copper amine oxidase-like N-terminal domain-containing protein" evidence="1">
    <location>
        <begin position="25"/>
        <end position="759"/>
    </location>
</feature>
<organism evidence="4 6">
    <name type="scientific">Clostridium formicaceticum</name>
    <dbReference type="NCBI Taxonomy" id="1497"/>
    <lineage>
        <taxon>Bacteria</taxon>
        <taxon>Bacillati</taxon>
        <taxon>Bacillota</taxon>
        <taxon>Clostridia</taxon>
        <taxon>Eubacteriales</taxon>
        <taxon>Clostridiaceae</taxon>
        <taxon>Clostridium</taxon>
    </lineage>
</organism>
<dbReference type="AlphaFoldDB" id="A0AAC9RHY8"/>
<keyword evidence="1" id="KW-0732">Signal</keyword>
<dbReference type="InterPro" id="IPR012854">
    <property type="entry name" value="Cu_amine_oxidase-like_N"/>
</dbReference>
<reference evidence="4 6" key="2">
    <citation type="submission" date="2017-03" db="EMBL/GenBank/DDBJ databases">
        <title>Complete sequence of Clostridium formicaceticum DSM 92.</title>
        <authorList>
            <person name="Poehlein A."/>
            <person name="Karl M."/>
            <person name="Bengelsdorf F.R."/>
            <person name="Duerre P."/>
            <person name="Daniel R."/>
        </authorList>
    </citation>
    <scope>NUCLEOTIDE SEQUENCE [LARGE SCALE GENOMIC DNA]</scope>
    <source>
        <strain evidence="4 6">DSM 92</strain>
    </source>
</reference>
<evidence type="ECO:0000313" key="6">
    <source>
        <dbReference type="Proteomes" id="UP000192478"/>
    </source>
</evidence>
<dbReference type="Pfam" id="PF07833">
    <property type="entry name" value="Cu_amine_oxidN1"/>
    <property type="match status" value="1"/>
</dbReference>
<evidence type="ECO:0000313" key="5">
    <source>
        <dbReference type="Proteomes" id="UP000177894"/>
    </source>
</evidence>
<protein>
    <recommendedName>
        <fullName evidence="2">Copper amine oxidase-like N-terminal domain-containing protein</fullName>
    </recommendedName>
</protein>
<evidence type="ECO:0000313" key="4">
    <source>
        <dbReference type="EMBL" id="ARE85817.1"/>
    </source>
</evidence>
<evidence type="ECO:0000259" key="2">
    <source>
        <dbReference type="Pfam" id="PF07833"/>
    </source>
</evidence>
<dbReference type="Proteomes" id="UP000192478">
    <property type="component" value="Chromosome"/>
</dbReference>
<feature type="signal peptide" evidence="1">
    <location>
        <begin position="1"/>
        <end position="24"/>
    </location>
</feature>
<dbReference type="EMBL" id="CP020559">
    <property type="protein sequence ID" value="ARE85817.1"/>
    <property type="molecule type" value="Genomic_DNA"/>
</dbReference>
<dbReference type="Proteomes" id="UP000177894">
    <property type="component" value="Chromosome"/>
</dbReference>
<dbReference type="InterPro" id="IPR036582">
    <property type="entry name" value="Mao_N_sf"/>
</dbReference>
<sequence length="759" mass="81009">MKRKIALLLALAMVLTMIPMMSFAASGNTKTIITSVPRLADDYNSEGKTKGTFTPATYLVIERDNFDTSSNISFQLRIDGAKWSGSAAYGGDNKNEGGSVTSSVYNYSGFVGTGKALNIPEGDLAQFEVVSRTDRVLDITLIDAIDDSTSFAIPLFFEVNGSGTVQVTVDADTGVTSGTFTVANATKGATVTTVDDIVTFAEEGTLETIRIEETSAAALSKKDHVIKLRLPNNFEWVNSDVKNNVQFIGGLDAEVVSVNSYVGERDLDITIKVKSASSTRGAILISDLKVLAGTNAREGDVELRVSGGDVTTETITVAKYSDFDVIVKADGEPEELISGRFEGYNGKDADELDHAAFDDEAHELQTLIIEEATNGALLGNRRTRIEFPSWVKILGVDVDADDADVTLHGIDENEMEGPIFGYKDRGESYLELTINPDSGATVEAKVELTFYVSIKADAEGDIVAEVSGRSGAEGEVVLGTARRAVEMEIEGKTTIVDIGKKAQAIPDIIISEIEGEDLMEGDLVLNLSNGAVWNDYKVEVIEGDLEIDDVDDKDSNLIITIKKSGVSTKASTIKISNASIDVDRTIPDGAVNVRVRGTSARKNHLPGSESKSTELDAGYFDQNNVVSAKVADVLAGGESAVGRDAVTLTIGEIPAGGDAAPYISNNRTYAPVSAVAQSLGIAKNNIIWNEANRTVTIMGNKTVQMTIGSTTLLVNGTPVVMDVAPEITSSRTFLPIAWLAKALDVEYSWDAATQTVTFY</sequence>
<dbReference type="SUPFAM" id="SSF55383">
    <property type="entry name" value="Copper amine oxidase, domain N"/>
    <property type="match status" value="1"/>
</dbReference>
<dbReference type="EMBL" id="CP017603">
    <property type="protein sequence ID" value="AOY75523.1"/>
    <property type="molecule type" value="Genomic_DNA"/>
</dbReference>
<accession>A0AAC9RHY8</accession>
<reference evidence="3 5" key="1">
    <citation type="submission" date="2016-10" db="EMBL/GenBank/DDBJ databases">
        <title>Complete Genome Sequence of Acetogen Clostridium formicoaceticum ATCC 27076.</title>
        <authorList>
            <person name="Bao T."/>
            <person name="Cheng C."/>
            <person name="Zhao J."/>
            <person name="Yang S.-T."/>
            <person name="Wang J."/>
            <person name="Wang M."/>
        </authorList>
    </citation>
    <scope>NUCLEOTIDE SEQUENCE [LARGE SCALE GENOMIC DNA]</scope>
    <source>
        <strain evidence="3 5">ATCC 27076</strain>
    </source>
</reference>
<gene>
    <name evidence="3" type="ORF">BJL90_06210</name>
    <name evidence="4" type="ORF">CLFO_01330</name>
</gene>
<proteinExistence type="predicted"/>
<name>A0AAC9RHY8_9CLOT</name>
<keyword evidence="5" id="KW-1185">Reference proteome</keyword>
<dbReference type="KEGG" id="cfm:BJL90_06210"/>
<feature type="domain" description="Copper amine oxidase-like N-terminal" evidence="2">
    <location>
        <begin position="658"/>
        <end position="757"/>
    </location>
</feature>
<dbReference type="Gene3D" id="3.30.457.10">
    <property type="entry name" value="Copper amine oxidase-like, N-terminal domain"/>
    <property type="match status" value="1"/>
</dbReference>